<organism evidence="5 6">
    <name type="scientific">Pseudogymnoascus verrucosus</name>
    <dbReference type="NCBI Taxonomy" id="342668"/>
    <lineage>
        <taxon>Eukaryota</taxon>
        <taxon>Fungi</taxon>
        <taxon>Dikarya</taxon>
        <taxon>Ascomycota</taxon>
        <taxon>Pezizomycotina</taxon>
        <taxon>Leotiomycetes</taxon>
        <taxon>Thelebolales</taxon>
        <taxon>Thelebolaceae</taxon>
        <taxon>Pseudogymnoascus</taxon>
    </lineage>
</organism>
<comment type="catalytic activity">
    <reaction evidence="1">
        <text>Hydrolysis of terminal, non-reducing alpha-D-galactose residues in alpha-D-galactosides, including galactose oligosaccharides, galactomannans and galactolipids.</text>
        <dbReference type="EC" id="3.2.1.22"/>
    </reaction>
</comment>
<protein>
    <recommendedName>
        <fullName evidence="2">alpha-galactosidase</fullName>
        <ecNumber evidence="2">3.2.1.22</ecNumber>
    </recommendedName>
</protein>
<evidence type="ECO:0000256" key="1">
    <source>
        <dbReference type="ARBA" id="ARBA00001255"/>
    </source>
</evidence>
<dbReference type="STRING" id="342668.A0A1B8GVN5"/>
<dbReference type="Gene3D" id="2.70.98.60">
    <property type="entry name" value="alpha-galactosidase from lactobacil brevis"/>
    <property type="match status" value="1"/>
</dbReference>
<dbReference type="Gene3D" id="3.20.20.70">
    <property type="entry name" value="Aldolase class I"/>
    <property type="match status" value="1"/>
</dbReference>
<dbReference type="InterPro" id="IPR013785">
    <property type="entry name" value="Aldolase_TIM"/>
</dbReference>
<dbReference type="Proteomes" id="UP000091956">
    <property type="component" value="Unassembled WGS sequence"/>
</dbReference>
<evidence type="ECO:0000256" key="3">
    <source>
        <dbReference type="ARBA" id="ARBA00022801"/>
    </source>
</evidence>
<dbReference type="InterPro" id="IPR050985">
    <property type="entry name" value="Alpha-glycosidase_related"/>
</dbReference>
<keyword evidence="6" id="KW-1185">Reference proteome</keyword>
<dbReference type="GO" id="GO:0016052">
    <property type="term" value="P:carbohydrate catabolic process"/>
    <property type="evidence" value="ECO:0007669"/>
    <property type="project" value="InterPro"/>
</dbReference>
<dbReference type="CDD" id="cd14791">
    <property type="entry name" value="GH36"/>
    <property type="match status" value="1"/>
</dbReference>
<dbReference type="AlphaFoldDB" id="A0A1B8GVN5"/>
<reference evidence="5 6" key="1">
    <citation type="submission" date="2016-03" db="EMBL/GenBank/DDBJ databases">
        <title>Comparative genomics of Pseudogymnoascus destructans, the fungus causing white-nose syndrome of bats.</title>
        <authorList>
            <person name="Palmer J.M."/>
            <person name="Drees K.P."/>
            <person name="Foster J.T."/>
            <person name="Lindner D.L."/>
        </authorList>
    </citation>
    <scope>NUCLEOTIDE SEQUENCE [LARGE SCALE GENOMIC DNA]</scope>
    <source>
        <strain evidence="5 6">UAMH 10579</strain>
    </source>
</reference>
<evidence type="ECO:0000313" key="5">
    <source>
        <dbReference type="EMBL" id="OBT99905.1"/>
    </source>
</evidence>
<dbReference type="PANTHER" id="PTHR43053:SF3">
    <property type="entry name" value="ALPHA-GALACTOSIDASE C-RELATED"/>
    <property type="match status" value="1"/>
</dbReference>
<evidence type="ECO:0000256" key="4">
    <source>
        <dbReference type="ARBA" id="ARBA00023295"/>
    </source>
</evidence>
<dbReference type="PANTHER" id="PTHR43053">
    <property type="entry name" value="GLYCOSIDASE FAMILY 31"/>
    <property type="match status" value="1"/>
</dbReference>
<dbReference type="InterPro" id="IPR038417">
    <property type="entry name" value="Alpga-gal_N_sf"/>
</dbReference>
<dbReference type="Pfam" id="PF02065">
    <property type="entry name" value="Melibiase"/>
    <property type="match status" value="1"/>
</dbReference>
<evidence type="ECO:0000256" key="2">
    <source>
        <dbReference type="ARBA" id="ARBA00012755"/>
    </source>
</evidence>
<dbReference type="EC" id="3.2.1.22" evidence="2"/>
<dbReference type="InterPro" id="IPR002252">
    <property type="entry name" value="Glyco_hydro_36"/>
</dbReference>
<dbReference type="OrthoDB" id="5795902at2759"/>
<evidence type="ECO:0000313" key="6">
    <source>
        <dbReference type="Proteomes" id="UP000091956"/>
    </source>
</evidence>
<dbReference type="PRINTS" id="PR00743">
    <property type="entry name" value="GLHYDRLASE36"/>
</dbReference>
<proteinExistence type="predicted"/>
<keyword evidence="3" id="KW-0378">Hydrolase</keyword>
<accession>A0A1B8GVN5</accession>
<sequence>MASSKEWWNEYTLSTATNSWFREAQWRDHSLPGVGIDDNEITGLPDGHTGSMANYSLANRGSFSTGTYLPMGMLKRNDSRDTWLWQVENNSSWRWEVGDYKDNVYIAGGGPTSIDHDWRQKLKPHQTFTSVPMAICHVLDTPTNAFGVLTNYRRRLRRKHIDNEKLPIIFNDYMNCLMGDPTEDKIKALLGPVASCGAEYFVIDAGWYADDGGWWDEVGLWEPSRLRFPGGFKPLLDTIRSHGLIPGVWLEPEVIGVRSVVANQLPQDAFFREQGERIIEKGRYQLDYRHSAVRKRMDEVIDNLVLNYGVGYFKFDYNIEVVQGTDVNSSSTGEGQLMHSRAYLEWVNKIYDRYPDLVIESCSSGAQRMDYAMLAVHSIQSTSDQQDPVLYAAIAASAPTAVTPEQSATWAYPQPSWNPEINALTVVNSLLGRVHLSGKLDELNPEALELIAQGMSVYKNIRSDLRNALPFWPLGLPKWHDDWLALGMTTTSGNVYLSVWRRSGTSSATLPIAELKEKHGVKVEQLYPRGFGADVKWVPETSSLVVEFPSVVSARLFLLRANEA</sequence>
<dbReference type="EMBL" id="KV460211">
    <property type="protein sequence ID" value="OBT99905.1"/>
    <property type="molecule type" value="Genomic_DNA"/>
</dbReference>
<dbReference type="GO" id="GO:0004557">
    <property type="term" value="F:alpha-galactosidase activity"/>
    <property type="evidence" value="ECO:0007669"/>
    <property type="project" value="UniProtKB-EC"/>
</dbReference>
<reference evidence="6" key="2">
    <citation type="journal article" date="2018" name="Nat. Commun.">
        <title>Extreme sensitivity to ultraviolet light in the fungal pathogen causing white-nose syndrome of bats.</title>
        <authorList>
            <person name="Palmer J.M."/>
            <person name="Drees K.P."/>
            <person name="Foster J.T."/>
            <person name="Lindner D.L."/>
        </authorList>
    </citation>
    <scope>NUCLEOTIDE SEQUENCE [LARGE SCALE GENOMIC DNA]</scope>
    <source>
        <strain evidence="6">UAMH 10579</strain>
    </source>
</reference>
<name>A0A1B8GVN5_9PEZI</name>
<dbReference type="RefSeq" id="XP_018133638.1">
    <property type="nucleotide sequence ID" value="XM_018271716.2"/>
</dbReference>
<keyword evidence="4" id="KW-0326">Glycosidase</keyword>
<dbReference type="SUPFAM" id="SSF51445">
    <property type="entry name" value="(Trans)glycosidases"/>
    <property type="match status" value="1"/>
</dbReference>
<dbReference type="GeneID" id="28835591"/>
<gene>
    <name evidence="5" type="ORF">VE01_02205</name>
</gene>
<dbReference type="InterPro" id="IPR017853">
    <property type="entry name" value="GH"/>
</dbReference>